<feature type="domain" description="DUF4132" evidence="1">
    <location>
        <begin position="839"/>
        <end position="1020"/>
    </location>
</feature>
<protein>
    <recommendedName>
        <fullName evidence="1">DUF4132 domain-containing protein</fullName>
    </recommendedName>
</protein>
<gene>
    <name evidence="2" type="ORF">SAMN05216270_10679</name>
</gene>
<keyword evidence="3" id="KW-1185">Reference proteome</keyword>
<dbReference type="AlphaFoldDB" id="A0A1G6WJN9"/>
<name>A0A1G6WJN9_9ACTN</name>
<evidence type="ECO:0000313" key="3">
    <source>
        <dbReference type="Proteomes" id="UP000198949"/>
    </source>
</evidence>
<accession>A0A1G6WJN9</accession>
<dbReference type="InterPro" id="IPR025406">
    <property type="entry name" value="DUF4132"/>
</dbReference>
<dbReference type="RefSeq" id="WP_143014855.1">
    <property type="nucleotide sequence ID" value="NZ_FNAD01000006.1"/>
</dbReference>
<organism evidence="2 3">
    <name type="scientific">Glycomyces harbinensis</name>
    <dbReference type="NCBI Taxonomy" id="58114"/>
    <lineage>
        <taxon>Bacteria</taxon>
        <taxon>Bacillati</taxon>
        <taxon>Actinomycetota</taxon>
        <taxon>Actinomycetes</taxon>
        <taxon>Glycomycetales</taxon>
        <taxon>Glycomycetaceae</taxon>
        <taxon>Glycomyces</taxon>
    </lineage>
</organism>
<reference evidence="3" key="1">
    <citation type="submission" date="2016-10" db="EMBL/GenBank/DDBJ databases">
        <authorList>
            <person name="Varghese N."/>
            <person name="Submissions S."/>
        </authorList>
    </citation>
    <scope>NUCLEOTIDE SEQUENCE [LARGE SCALE GENOMIC DNA]</scope>
    <source>
        <strain evidence="3">CGMCC 4.3516</strain>
    </source>
</reference>
<dbReference type="EMBL" id="FNAD01000006">
    <property type="protein sequence ID" value="SDD66092.1"/>
    <property type="molecule type" value="Genomic_DNA"/>
</dbReference>
<evidence type="ECO:0000313" key="2">
    <source>
        <dbReference type="EMBL" id="SDD66092.1"/>
    </source>
</evidence>
<dbReference type="Proteomes" id="UP000198949">
    <property type="component" value="Unassembled WGS sequence"/>
</dbReference>
<dbReference type="Pfam" id="PF13569">
    <property type="entry name" value="DUF4132"/>
    <property type="match status" value="1"/>
</dbReference>
<dbReference type="OrthoDB" id="4554725at2"/>
<sequence>MTNPTDATDLPDEDLLDFPKSWERLVKPTRTTGKPHKVRLDAANGRRRLTAETAWLDQALDPSRHEQFLPSLRALLAGEPDPLGAAAAMAMLNGKIGYDADPARPLLHLWIAEHGLTFAARALAEYLTLYAGWVSQRPIELQRMELSWGTWHRSVSSGSMLGDMRALLAAAADDAYAAVVAALAGHRATAAQRFAVTLLVPDERDWADEVCAEHLQENADYWATAALVSEAVTTTGQLAALGLSVLSDDYHTSAIVAGLVRRLGTDAVPVLAASVGWAYQAGDVKTCHQALSVLPSDEAMAYFADHLGEPGIFAFAMEAAKRFPLRTLHTVAARLPGADAEGRKRLAALVHADPVLRAALAHLDADTRDRVAPLFEASARHPEADPADLPELLVAPPWTVKAPKVKAVVVEGLVPPAINRVVWADGEPEAWSEVGYDVAEKRTEERWRVIAERFADGELGPNQGLRFLVDAPRDIAAPLAGRWNAEGLDDWIAMSYLKKLLSRFGEAVSEQVAVGAATHASLREVLVPVANLEAARLMADGFARLKTVRETAVAWFDRHGPDAAALLIPDALGKAKRRRASAEEALYHLADEHGPDVVQGAAAQYGEDAAAAVRALIGTERSAPLRVKIPKPAAWAAPALLPQVLLKDGDRALPQDAVRHLVTVLALGGPDHPYAGVDVVAEACDRDSLNRFSLALFDLWTAAGSPGEDRWAVTQLVHFADDHTVRTLAPLVAKWPGENQHHRAVLGLKVLGAIGTEPAMRAVQNIAAKAKFDAIRWAAHGQVKAIAADLGLTADQLADRLVPDFGLGAEGSLRFDYGPRTFTVAFDEQLKPYVTDDAGKPRKTLPKPGAKDDPDLAEDAYRRFTALKKELRAVAADLVKRLESAMIHGRTWTAAEFRRLFAEHALAGHLARRLVWLAEHGGERTAYRIAEDGSLGDADDEAFALHDEAVVRLAHPIHLGPSVDAWAELFADYEILQPFDQLARPVMAFTDEELKTGVLTRFQGATVDIGHILGMTSRGWHRAAPEDAGMEPGIAYTFPGGGCVSVRLDPGVYTGSVREYDRQTLETVRLAAVEEYYHAPSGAVPESIDPVAASEALSGLARLTGTA</sequence>
<proteinExistence type="predicted"/>
<dbReference type="STRING" id="58114.SAMN05216270_10679"/>
<evidence type="ECO:0000259" key="1">
    <source>
        <dbReference type="Pfam" id="PF13569"/>
    </source>
</evidence>